<reference evidence="3" key="3">
    <citation type="submission" date="2020-12" db="UniProtKB">
        <authorList>
            <consortium name="EnsemblPlants"/>
        </authorList>
    </citation>
    <scope>IDENTIFICATION</scope>
</reference>
<dbReference type="Gramene" id="Pp3c11_24540V3.1">
    <property type="protein sequence ID" value="Pp3c11_24540V3.1"/>
    <property type="gene ID" value="Pp3c11_24540"/>
</dbReference>
<accession>A0A2K1JW50</accession>
<proteinExistence type="predicted"/>
<gene>
    <name evidence="2" type="ORF">PHYPA_015524</name>
</gene>
<dbReference type="PANTHER" id="PTHR42861">
    <property type="entry name" value="CALCIUM-TRANSPORTING ATPASE"/>
    <property type="match status" value="1"/>
</dbReference>
<dbReference type="GO" id="GO:0016887">
    <property type="term" value="F:ATP hydrolysis activity"/>
    <property type="evidence" value="ECO:0007669"/>
    <property type="project" value="InterPro"/>
</dbReference>
<dbReference type="Gene3D" id="3.40.50.1000">
    <property type="entry name" value="HAD superfamily/HAD-like"/>
    <property type="match status" value="1"/>
</dbReference>
<feature type="transmembrane region" description="Helical" evidence="1">
    <location>
        <begin position="81"/>
        <end position="101"/>
    </location>
</feature>
<dbReference type="EnsemblPlants" id="Pp3c11_24540V3.1">
    <property type="protein sequence ID" value="Pp3c11_24540V3.1"/>
    <property type="gene ID" value="Pp3c11_24540"/>
</dbReference>
<name>A0A2K1JW50_PHYPA</name>
<organism evidence="2">
    <name type="scientific">Physcomitrium patens</name>
    <name type="common">Spreading-leaved earth moss</name>
    <name type="synonym">Physcomitrella patens</name>
    <dbReference type="NCBI Taxonomy" id="3218"/>
    <lineage>
        <taxon>Eukaryota</taxon>
        <taxon>Viridiplantae</taxon>
        <taxon>Streptophyta</taxon>
        <taxon>Embryophyta</taxon>
        <taxon>Bryophyta</taxon>
        <taxon>Bryophytina</taxon>
        <taxon>Bryopsida</taxon>
        <taxon>Funariidae</taxon>
        <taxon>Funariales</taxon>
        <taxon>Funariaceae</taxon>
        <taxon>Physcomitrium</taxon>
    </lineage>
</organism>
<dbReference type="InterPro" id="IPR023214">
    <property type="entry name" value="HAD_sf"/>
</dbReference>
<sequence>MRESKIVEEVVIKTKHVVGVTTDGVNDALASKKTNFGIAVVDAADAAHIASDVLIEPGLGVIICAVLTSSAIIQRLQNYEIYAVSITIRVGVGFVLLAFFLDLDFSQSTVLVLAIRNDCTSMIIIVLLRRQETEGAFTRNDIITIQDPKNLDAKVLSKFDHVKNEVDPDSEELERLKDPAYGINMSGDTKHTLQELGTGC</sequence>
<keyword evidence="1" id="KW-0472">Membrane</keyword>
<dbReference type="EMBL" id="ABEU02000011">
    <property type="protein sequence ID" value="PNR45753.1"/>
    <property type="molecule type" value="Genomic_DNA"/>
</dbReference>
<dbReference type="Gene3D" id="1.20.1110.10">
    <property type="entry name" value="Calcium-transporting ATPase, transmembrane domain"/>
    <property type="match status" value="1"/>
</dbReference>
<keyword evidence="1" id="KW-1133">Transmembrane helix</keyword>
<keyword evidence="4" id="KW-1185">Reference proteome</keyword>
<dbReference type="InParanoid" id="A0A2K1JW50"/>
<protein>
    <recommendedName>
        <fullName evidence="5">Cation-transporting P-type ATPase C-terminal domain-containing protein</fullName>
    </recommendedName>
</protein>
<evidence type="ECO:0000313" key="3">
    <source>
        <dbReference type="EnsemblPlants" id="Pp3c11_24540V3.1"/>
    </source>
</evidence>
<dbReference type="GO" id="GO:0005524">
    <property type="term" value="F:ATP binding"/>
    <property type="evidence" value="ECO:0007669"/>
    <property type="project" value="InterPro"/>
</dbReference>
<dbReference type="GO" id="GO:0016020">
    <property type="term" value="C:membrane"/>
    <property type="evidence" value="ECO:0007669"/>
    <property type="project" value="InterPro"/>
</dbReference>
<dbReference type="STRING" id="3218.A0A2K1JW50"/>
<reference evidence="2 4" key="2">
    <citation type="journal article" date="2018" name="Plant J.">
        <title>The Physcomitrella patens chromosome-scale assembly reveals moss genome structure and evolution.</title>
        <authorList>
            <person name="Lang D."/>
            <person name="Ullrich K.K."/>
            <person name="Murat F."/>
            <person name="Fuchs J."/>
            <person name="Jenkins J."/>
            <person name="Haas F.B."/>
            <person name="Piednoel M."/>
            <person name="Gundlach H."/>
            <person name="Van Bel M."/>
            <person name="Meyberg R."/>
            <person name="Vives C."/>
            <person name="Morata J."/>
            <person name="Symeonidi A."/>
            <person name="Hiss M."/>
            <person name="Muchero W."/>
            <person name="Kamisugi Y."/>
            <person name="Saleh O."/>
            <person name="Blanc G."/>
            <person name="Decker E.L."/>
            <person name="van Gessel N."/>
            <person name="Grimwood J."/>
            <person name="Hayes R.D."/>
            <person name="Graham S.W."/>
            <person name="Gunter L.E."/>
            <person name="McDaniel S.F."/>
            <person name="Hoernstein S.N.W."/>
            <person name="Larsson A."/>
            <person name="Li F.W."/>
            <person name="Perroud P.F."/>
            <person name="Phillips J."/>
            <person name="Ranjan P."/>
            <person name="Rokshar D.S."/>
            <person name="Rothfels C.J."/>
            <person name="Schneider L."/>
            <person name="Shu S."/>
            <person name="Stevenson D.W."/>
            <person name="Thummler F."/>
            <person name="Tillich M."/>
            <person name="Villarreal Aguilar J.C."/>
            <person name="Widiez T."/>
            <person name="Wong G.K."/>
            <person name="Wymore A."/>
            <person name="Zhang Y."/>
            <person name="Zimmer A.D."/>
            <person name="Quatrano R.S."/>
            <person name="Mayer K.F.X."/>
            <person name="Goodstein D."/>
            <person name="Casacuberta J.M."/>
            <person name="Vandepoele K."/>
            <person name="Reski R."/>
            <person name="Cuming A.C."/>
            <person name="Tuskan G.A."/>
            <person name="Maumus F."/>
            <person name="Salse J."/>
            <person name="Schmutz J."/>
            <person name="Rensing S.A."/>
        </authorList>
    </citation>
    <scope>NUCLEOTIDE SEQUENCE [LARGE SCALE GENOMIC DNA]</scope>
    <source>
        <strain evidence="3 4">cv. Gransden 2004</strain>
    </source>
</reference>
<dbReference type="PRINTS" id="PR00119">
    <property type="entry name" value="CATATPASE"/>
</dbReference>
<evidence type="ECO:0008006" key="5">
    <source>
        <dbReference type="Google" id="ProtNLM"/>
    </source>
</evidence>
<dbReference type="InterPro" id="IPR001757">
    <property type="entry name" value="P_typ_ATPase"/>
</dbReference>
<dbReference type="AlphaFoldDB" id="A0A2K1JW50"/>
<evidence type="ECO:0000313" key="2">
    <source>
        <dbReference type="EMBL" id="PNR45753.1"/>
    </source>
</evidence>
<reference evidence="2 4" key="1">
    <citation type="journal article" date="2008" name="Science">
        <title>The Physcomitrella genome reveals evolutionary insights into the conquest of land by plants.</title>
        <authorList>
            <person name="Rensing S."/>
            <person name="Lang D."/>
            <person name="Zimmer A."/>
            <person name="Terry A."/>
            <person name="Salamov A."/>
            <person name="Shapiro H."/>
            <person name="Nishiyama T."/>
            <person name="Perroud P.-F."/>
            <person name="Lindquist E."/>
            <person name="Kamisugi Y."/>
            <person name="Tanahashi T."/>
            <person name="Sakakibara K."/>
            <person name="Fujita T."/>
            <person name="Oishi K."/>
            <person name="Shin-I T."/>
            <person name="Kuroki Y."/>
            <person name="Toyoda A."/>
            <person name="Suzuki Y."/>
            <person name="Hashimoto A."/>
            <person name="Yamaguchi K."/>
            <person name="Sugano A."/>
            <person name="Kohara Y."/>
            <person name="Fujiyama A."/>
            <person name="Anterola A."/>
            <person name="Aoki S."/>
            <person name="Ashton N."/>
            <person name="Barbazuk W.B."/>
            <person name="Barker E."/>
            <person name="Bennetzen J."/>
            <person name="Bezanilla M."/>
            <person name="Blankenship R."/>
            <person name="Cho S.H."/>
            <person name="Dutcher S."/>
            <person name="Estelle M."/>
            <person name="Fawcett J.A."/>
            <person name="Gundlach H."/>
            <person name="Hanada K."/>
            <person name="Heyl A."/>
            <person name="Hicks K.A."/>
            <person name="Hugh J."/>
            <person name="Lohr M."/>
            <person name="Mayer K."/>
            <person name="Melkozernov A."/>
            <person name="Murata T."/>
            <person name="Nelson D."/>
            <person name="Pils B."/>
            <person name="Prigge M."/>
            <person name="Reiss B."/>
            <person name="Renner T."/>
            <person name="Rombauts S."/>
            <person name="Rushton P."/>
            <person name="Sanderfoot A."/>
            <person name="Schween G."/>
            <person name="Shiu S.-H."/>
            <person name="Stueber K."/>
            <person name="Theodoulou F.L."/>
            <person name="Tu H."/>
            <person name="Van de Peer Y."/>
            <person name="Verrier P.J."/>
            <person name="Waters E."/>
            <person name="Wood A."/>
            <person name="Yang L."/>
            <person name="Cove D."/>
            <person name="Cuming A."/>
            <person name="Hasebe M."/>
            <person name="Lucas S."/>
            <person name="Mishler D.B."/>
            <person name="Reski R."/>
            <person name="Grigoriev I."/>
            <person name="Quatrano R.S."/>
            <person name="Boore J.L."/>
        </authorList>
    </citation>
    <scope>NUCLEOTIDE SEQUENCE [LARGE SCALE GENOMIC DNA]</scope>
    <source>
        <strain evidence="3 4">cv. Gransden 2004</strain>
    </source>
</reference>
<evidence type="ECO:0000313" key="4">
    <source>
        <dbReference type="Proteomes" id="UP000006727"/>
    </source>
</evidence>
<evidence type="ECO:0000256" key="1">
    <source>
        <dbReference type="SAM" id="Phobius"/>
    </source>
</evidence>
<dbReference type="PRINTS" id="PR00120">
    <property type="entry name" value="HATPASE"/>
</dbReference>
<dbReference type="PaxDb" id="3218-PP1S138_189V6.1"/>
<dbReference type="Proteomes" id="UP000006727">
    <property type="component" value="Chromosome 11"/>
</dbReference>
<keyword evidence="1" id="KW-0812">Transmembrane</keyword>